<proteinExistence type="predicted"/>
<dbReference type="Pfam" id="PF21101">
    <property type="entry name" value="YqgU"/>
    <property type="match status" value="1"/>
</dbReference>
<dbReference type="Proteomes" id="UP000284416">
    <property type="component" value="Unassembled WGS sequence"/>
</dbReference>
<gene>
    <name evidence="2" type="ORF">D1B31_08965</name>
</gene>
<accession>A0A417YV13</accession>
<protein>
    <recommendedName>
        <fullName evidence="1">YqgU-like 6-bladed beta-propeller domain-containing protein</fullName>
    </recommendedName>
</protein>
<keyword evidence="3" id="KW-1185">Reference proteome</keyword>
<reference evidence="2 3" key="1">
    <citation type="journal article" date="2017" name="Int. J. Syst. Evol. Microbiol.">
        <title>Bacillus notoginsengisoli sp. nov., a novel bacterium isolated from the rhizosphere of Panax notoginseng.</title>
        <authorList>
            <person name="Zhang M.Y."/>
            <person name="Cheng J."/>
            <person name="Cai Y."/>
            <person name="Zhang T.Y."/>
            <person name="Wu Y.Y."/>
            <person name="Manikprabhu D."/>
            <person name="Li W.J."/>
            <person name="Zhang Y.X."/>
        </authorList>
    </citation>
    <scope>NUCLEOTIDE SEQUENCE [LARGE SCALE GENOMIC DNA]</scope>
    <source>
        <strain evidence="2 3">JCM 30743</strain>
    </source>
</reference>
<comment type="caution">
    <text evidence="2">The sequence shown here is derived from an EMBL/GenBank/DDBJ whole genome shotgun (WGS) entry which is preliminary data.</text>
</comment>
<evidence type="ECO:0000259" key="1">
    <source>
        <dbReference type="Pfam" id="PF21101"/>
    </source>
</evidence>
<organism evidence="2 3">
    <name type="scientific">Neobacillus notoginsengisoli</name>
    <dbReference type="NCBI Taxonomy" id="1578198"/>
    <lineage>
        <taxon>Bacteria</taxon>
        <taxon>Bacillati</taxon>
        <taxon>Bacillota</taxon>
        <taxon>Bacilli</taxon>
        <taxon>Bacillales</taxon>
        <taxon>Bacillaceae</taxon>
        <taxon>Neobacillus</taxon>
    </lineage>
</organism>
<sequence>MGVSFLKKIIHLGLPARLALISLIFLTLAACSDSKNIKTQPESPTGDTKGKTQEVRMAVEDWKLPIQVPEGEFYKVFGWLDDSKLIFVSNLQSGSNLYSYSLEKGESSLILQTDHPIAEVSLNYDRTMILVHTSSSSYEAIVNIYDLKGDIVSGQSFPSTELHAEWNPYKNDTALIVAFQDDWSFRAYQMDTSDKTVEEVLISEPFVEWIGENKLAYLDWNDESPSFFAPLAIQEIGGSKETVKLDHIYRIESYKDYLLTVQASGTDLEKAVFTFYDKKFNEVNSLELPHLSSFSGWLVPYMDFIEDKQRFTVFEPLKSGEADTYTEGFTLAVYQVGNETGRDVIMEGIDNQPILSSPSGRAYLYGFRFERILNIESKKIFNLIQE</sequence>
<dbReference type="OrthoDB" id="2168335at2"/>
<dbReference type="PROSITE" id="PS51257">
    <property type="entry name" value="PROKAR_LIPOPROTEIN"/>
    <property type="match status" value="1"/>
</dbReference>
<dbReference type="InterPro" id="IPR048421">
    <property type="entry name" value="YqgU_beta-prop"/>
</dbReference>
<dbReference type="EMBL" id="QWEG01000005">
    <property type="protein sequence ID" value="RHW41068.1"/>
    <property type="molecule type" value="Genomic_DNA"/>
</dbReference>
<feature type="domain" description="YqgU-like 6-bladed beta-propeller" evidence="1">
    <location>
        <begin position="103"/>
        <end position="366"/>
    </location>
</feature>
<evidence type="ECO:0000313" key="3">
    <source>
        <dbReference type="Proteomes" id="UP000284416"/>
    </source>
</evidence>
<dbReference type="AlphaFoldDB" id="A0A417YV13"/>
<dbReference type="RefSeq" id="WP_118920441.1">
    <property type="nucleotide sequence ID" value="NZ_QWEG01000005.1"/>
</dbReference>
<dbReference type="SUPFAM" id="SSF82171">
    <property type="entry name" value="DPP6 N-terminal domain-like"/>
    <property type="match status" value="1"/>
</dbReference>
<name>A0A417YV13_9BACI</name>
<evidence type="ECO:0000313" key="2">
    <source>
        <dbReference type="EMBL" id="RHW41068.1"/>
    </source>
</evidence>